<keyword evidence="3" id="KW-1185">Reference proteome</keyword>
<evidence type="ECO:0000313" key="3">
    <source>
        <dbReference type="Proteomes" id="UP000199564"/>
    </source>
</evidence>
<dbReference type="RefSeq" id="WP_245756360.1">
    <property type="nucleotide sequence ID" value="NZ_FOVW01000002.1"/>
</dbReference>
<organism evidence="2 3">
    <name type="scientific">Algoriphagus ornithinivorans</name>
    <dbReference type="NCBI Taxonomy" id="226506"/>
    <lineage>
        <taxon>Bacteria</taxon>
        <taxon>Pseudomonadati</taxon>
        <taxon>Bacteroidota</taxon>
        <taxon>Cytophagia</taxon>
        <taxon>Cytophagales</taxon>
        <taxon>Cyclobacteriaceae</taxon>
        <taxon>Algoriphagus</taxon>
    </lineage>
</organism>
<dbReference type="Pfam" id="PF13852">
    <property type="entry name" value="DUF4197"/>
    <property type="match status" value="1"/>
</dbReference>
<protein>
    <recommendedName>
        <fullName evidence="4">DUF4197 domain-containing protein</fullName>
    </recommendedName>
</protein>
<dbReference type="EMBL" id="FOVW01000002">
    <property type="protein sequence ID" value="SFN81454.1"/>
    <property type="molecule type" value="Genomic_DNA"/>
</dbReference>
<dbReference type="PROSITE" id="PS51257">
    <property type="entry name" value="PROKAR_LIPOPROTEIN"/>
    <property type="match status" value="1"/>
</dbReference>
<sequence>MTMSRPYRNLLFFLGLLIFSSCQSTAQINKVIQQTLGTPNNSEIATGLKEALEKGTGVSTERLSAVDGYFKNPDVKILFPEEAKNVEKTLRSIGLGSVCDQAIESLNKAAEEAAKEAKPIFTAAIKQMTLQDVRGILLGENDAATQYFARTTSQELTKKFSPIINSSLQKVNATNYWSDVMTQYNKIPLVKPVNTDLTAYVTQKAIDGLFVEIAKEEYKIRELVTERTSPLLLKVFSYAEREKEARKKDNTGL</sequence>
<evidence type="ECO:0000313" key="2">
    <source>
        <dbReference type="EMBL" id="SFN81454.1"/>
    </source>
</evidence>
<reference evidence="3" key="1">
    <citation type="submission" date="2016-10" db="EMBL/GenBank/DDBJ databases">
        <authorList>
            <person name="Varghese N."/>
            <person name="Submissions S."/>
        </authorList>
    </citation>
    <scope>NUCLEOTIDE SEQUENCE [LARGE SCALE GENOMIC DNA]</scope>
    <source>
        <strain evidence="3">DSM 15282</strain>
    </source>
</reference>
<evidence type="ECO:0000256" key="1">
    <source>
        <dbReference type="SAM" id="SignalP"/>
    </source>
</evidence>
<feature type="signal peptide" evidence="1">
    <location>
        <begin position="1"/>
        <end position="26"/>
    </location>
</feature>
<evidence type="ECO:0008006" key="4">
    <source>
        <dbReference type="Google" id="ProtNLM"/>
    </source>
</evidence>
<dbReference type="AlphaFoldDB" id="A0A1I5C3P5"/>
<gene>
    <name evidence="2" type="ORF">SAMN04488519_102140</name>
</gene>
<accession>A0A1I5C3P5</accession>
<dbReference type="InterPro" id="IPR025245">
    <property type="entry name" value="DUF4197"/>
</dbReference>
<dbReference type="STRING" id="226506.SAMN04488519_102140"/>
<dbReference type="Proteomes" id="UP000199564">
    <property type="component" value="Unassembled WGS sequence"/>
</dbReference>
<name>A0A1I5C3P5_9BACT</name>
<keyword evidence="1" id="KW-0732">Signal</keyword>
<proteinExistence type="predicted"/>
<feature type="chain" id="PRO_5011589974" description="DUF4197 domain-containing protein" evidence="1">
    <location>
        <begin position="27"/>
        <end position="253"/>
    </location>
</feature>